<accession>A0ABP7CMF9</accession>
<feature type="region of interest" description="Disordered" evidence="1">
    <location>
        <begin position="251"/>
        <end position="284"/>
    </location>
</feature>
<dbReference type="PANTHER" id="PTHR48100">
    <property type="entry name" value="BROAD-SPECIFICITY PHOSPHATASE YOR283W-RELATED"/>
    <property type="match status" value="1"/>
</dbReference>
<evidence type="ECO:0000256" key="1">
    <source>
        <dbReference type="SAM" id="MobiDB-lite"/>
    </source>
</evidence>
<evidence type="ECO:0000313" key="3">
    <source>
        <dbReference type="Proteomes" id="UP001500752"/>
    </source>
</evidence>
<dbReference type="PANTHER" id="PTHR48100:SF62">
    <property type="entry name" value="GLUCOSYL-3-PHOSPHOGLYCERATE PHOSPHATASE"/>
    <property type="match status" value="1"/>
</dbReference>
<comment type="caution">
    <text evidence="2">The sequence shown here is derived from an EMBL/GenBank/DDBJ whole genome shotgun (WGS) entry which is preliminary data.</text>
</comment>
<keyword evidence="3" id="KW-1185">Reference proteome</keyword>
<dbReference type="SMART" id="SM00855">
    <property type="entry name" value="PGAM"/>
    <property type="match status" value="1"/>
</dbReference>
<dbReference type="InterPro" id="IPR050275">
    <property type="entry name" value="PGM_Phosphatase"/>
</dbReference>
<feature type="compositionally biased region" description="Basic and acidic residues" evidence="1">
    <location>
        <begin position="15"/>
        <end position="26"/>
    </location>
</feature>
<dbReference type="EMBL" id="BAABEO010000020">
    <property type="protein sequence ID" value="GAA3691389.1"/>
    <property type="molecule type" value="Genomic_DNA"/>
</dbReference>
<dbReference type="RefSeq" id="WP_345152100.1">
    <property type="nucleotide sequence ID" value="NZ_BAABEO010000020.1"/>
</dbReference>
<feature type="region of interest" description="Disordered" evidence="1">
    <location>
        <begin position="1"/>
        <end position="27"/>
    </location>
</feature>
<dbReference type="PROSITE" id="PS00175">
    <property type="entry name" value="PG_MUTASE"/>
    <property type="match status" value="1"/>
</dbReference>
<dbReference type="Pfam" id="PF00300">
    <property type="entry name" value="His_Phos_1"/>
    <property type="match status" value="1"/>
</dbReference>
<protein>
    <recommendedName>
        <fullName evidence="4">Phosphoglycerate mutase</fullName>
    </recommendedName>
</protein>
<feature type="compositionally biased region" description="Low complexity" evidence="1">
    <location>
        <begin position="265"/>
        <end position="274"/>
    </location>
</feature>
<dbReference type="InterPro" id="IPR013078">
    <property type="entry name" value="His_Pase_superF_clade-1"/>
</dbReference>
<dbReference type="Gene3D" id="3.40.50.1240">
    <property type="entry name" value="Phosphoglycerate mutase-like"/>
    <property type="match status" value="1"/>
</dbReference>
<dbReference type="InterPro" id="IPR029033">
    <property type="entry name" value="His_PPase_superfam"/>
</dbReference>
<evidence type="ECO:0000313" key="2">
    <source>
        <dbReference type="EMBL" id="GAA3691389.1"/>
    </source>
</evidence>
<evidence type="ECO:0008006" key="4">
    <source>
        <dbReference type="Google" id="ProtNLM"/>
    </source>
</evidence>
<name>A0ABP7CMF9_9MICC</name>
<dbReference type="CDD" id="cd07067">
    <property type="entry name" value="HP_PGM_like"/>
    <property type="match status" value="1"/>
</dbReference>
<gene>
    <name evidence="2" type="ORF">GCM10023081_31040</name>
</gene>
<proteinExistence type="predicted"/>
<organism evidence="2 3">
    <name type="scientific">Arthrobacter ginkgonis</name>
    <dbReference type="NCBI Taxonomy" id="1630594"/>
    <lineage>
        <taxon>Bacteria</taxon>
        <taxon>Bacillati</taxon>
        <taxon>Actinomycetota</taxon>
        <taxon>Actinomycetes</taxon>
        <taxon>Micrococcales</taxon>
        <taxon>Micrococcaceae</taxon>
        <taxon>Arthrobacter</taxon>
    </lineage>
</organism>
<reference evidence="3" key="1">
    <citation type="journal article" date="2019" name="Int. J. Syst. Evol. Microbiol.">
        <title>The Global Catalogue of Microorganisms (GCM) 10K type strain sequencing project: providing services to taxonomists for standard genome sequencing and annotation.</title>
        <authorList>
            <consortium name="The Broad Institute Genomics Platform"/>
            <consortium name="The Broad Institute Genome Sequencing Center for Infectious Disease"/>
            <person name="Wu L."/>
            <person name="Ma J."/>
        </authorList>
    </citation>
    <scope>NUCLEOTIDE SEQUENCE [LARGE SCALE GENOMIC DNA]</scope>
    <source>
        <strain evidence="3">JCM 30742</strain>
    </source>
</reference>
<dbReference type="Proteomes" id="UP001500752">
    <property type="component" value="Unassembled WGS sequence"/>
</dbReference>
<dbReference type="SUPFAM" id="SSF53254">
    <property type="entry name" value="Phosphoglycerate mutase-like"/>
    <property type="match status" value="1"/>
</dbReference>
<dbReference type="InterPro" id="IPR001345">
    <property type="entry name" value="PG/BPGM_mutase_AS"/>
</dbReference>
<sequence length="284" mass="29737">MDLQTAAASAGPERPSPDRPHPDHARPRPKRLLLWRHGQTDWNVADRAQGTADIPLNRTGRAQAAAAAPVLAALRPDGIWSSDLSRARDTAGAVARLTGQRIALDPRLREVGVGIRQGLTRDQLGRQHPEVHRHFTSDPAYVVPGAEHPADAGARMAAALGDVTAALDDGGTALVVGHGAAIRWGIIAVLGLTERLSGHLPEHHLPEQGLHGTVQAPANCAWHVLEHHPGGRWVLATPHGMAAADVADDAGYLSSAAPPPEPELEPASADASSSKGAPSDLSLK</sequence>